<evidence type="ECO:0000256" key="4">
    <source>
        <dbReference type="ARBA" id="ARBA00023157"/>
    </source>
</evidence>
<keyword evidence="9" id="KW-1185">Reference proteome</keyword>
<evidence type="ECO:0000259" key="7">
    <source>
        <dbReference type="SMART" id="SM00198"/>
    </source>
</evidence>
<dbReference type="PRINTS" id="PR00837">
    <property type="entry name" value="V5TPXLIKE"/>
</dbReference>
<dbReference type="CDD" id="cd05381">
    <property type="entry name" value="CAP_PR-1"/>
    <property type="match status" value="1"/>
</dbReference>
<dbReference type="Pfam" id="PF00188">
    <property type="entry name" value="CAP"/>
    <property type="match status" value="1"/>
</dbReference>
<name>A0ABC8RJ42_9AQUA</name>
<dbReference type="InterPro" id="IPR014044">
    <property type="entry name" value="CAP_dom"/>
</dbReference>
<feature type="signal peptide" evidence="6">
    <location>
        <begin position="1"/>
        <end position="27"/>
    </location>
</feature>
<dbReference type="AlphaFoldDB" id="A0ABC8RJ42"/>
<dbReference type="SUPFAM" id="SSF55797">
    <property type="entry name" value="PR-1-like"/>
    <property type="match status" value="1"/>
</dbReference>
<dbReference type="PROSITE" id="PS01010">
    <property type="entry name" value="CRISP_2"/>
    <property type="match status" value="1"/>
</dbReference>
<feature type="domain" description="SCP" evidence="7">
    <location>
        <begin position="29"/>
        <end position="159"/>
    </location>
</feature>
<dbReference type="SMART" id="SM00198">
    <property type="entry name" value="SCP"/>
    <property type="match status" value="1"/>
</dbReference>
<organism evidence="8 9">
    <name type="scientific">Ilex paraguariensis</name>
    <name type="common">yerba mate</name>
    <dbReference type="NCBI Taxonomy" id="185542"/>
    <lineage>
        <taxon>Eukaryota</taxon>
        <taxon>Viridiplantae</taxon>
        <taxon>Streptophyta</taxon>
        <taxon>Embryophyta</taxon>
        <taxon>Tracheophyta</taxon>
        <taxon>Spermatophyta</taxon>
        <taxon>Magnoliopsida</taxon>
        <taxon>eudicotyledons</taxon>
        <taxon>Gunneridae</taxon>
        <taxon>Pentapetalae</taxon>
        <taxon>asterids</taxon>
        <taxon>campanulids</taxon>
        <taxon>Aquifoliales</taxon>
        <taxon>Aquifoliaceae</taxon>
        <taxon>Ilex</taxon>
    </lineage>
</organism>
<dbReference type="EMBL" id="CAUOFW020001447">
    <property type="protein sequence ID" value="CAK9145004.1"/>
    <property type="molecule type" value="Genomic_DNA"/>
</dbReference>
<evidence type="ECO:0000313" key="8">
    <source>
        <dbReference type="EMBL" id="CAK9145004.1"/>
    </source>
</evidence>
<evidence type="ECO:0000256" key="5">
    <source>
        <dbReference type="ARBA" id="ARBA00023265"/>
    </source>
</evidence>
<evidence type="ECO:0000313" key="9">
    <source>
        <dbReference type="Proteomes" id="UP001642360"/>
    </source>
</evidence>
<dbReference type="InterPro" id="IPR001283">
    <property type="entry name" value="CRISP-related"/>
</dbReference>
<proteinExistence type="inferred from homology"/>
<protein>
    <recommendedName>
        <fullName evidence="7">SCP domain-containing protein</fullName>
    </recommendedName>
</protein>
<feature type="chain" id="PRO_5044767138" description="SCP domain-containing protein" evidence="6">
    <location>
        <begin position="28"/>
        <end position="163"/>
    </location>
</feature>
<keyword evidence="3" id="KW-0611">Plant defense</keyword>
<dbReference type="InterPro" id="IPR035940">
    <property type="entry name" value="CAP_sf"/>
</dbReference>
<accession>A0ABC8RJ42</accession>
<keyword evidence="5" id="KW-0568">Pathogenesis-related protein</keyword>
<evidence type="ECO:0000256" key="1">
    <source>
        <dbReference type="ARBA" id="ARBA00009923"/>
    </source>
</evidence>
<evidence type="ECO:0000256" key="6">
    <source>
        <dbReference type="SAM" id="SignalP"/>
    </source>
</evidence>
<dbReference type="Proteomes" id="UP001642360">
    <property type="component" value="Unassembled WGS sequence"/>
</dbReference>
<keyword evidence="2 6" id="KW-0732">Signal</keyword>
<keyword evidence="4" id="KW-1015">Disulfide bond</keyword>
<dbReference type="InterPro" id="IPR018244">
    <property type="entry name" value="Allrgn_V5/Tpx1_CS"/>
</dbReference>
<evidence type="ECO:0000256" key="3">
    <source>
        <dbReference type="ARBA" id="ARBA00022821"/>
    </source>
</evidence>
<dbReference type="GO" id="GO:0098542">
    <property type="term" value="P:defense response to other organism"/>
    <property type="evidence" value="ECO:0007669"/>
    <property type="project" value="UniProtKB-ARBA"/>
</dbReference>
<comment type="similarity">
    <text evidence="1">Belongs to the CRISP family.</text>
</comment>
<dbReference type="Gene3D" id="3.40.33.10">
    <property type="entry name" value="CAP"/>
    <property type="match status" value="1"/>
</dbReference>
<dbReference type="FunFam" id="3.40.33.10:FF:000006">
    <property type="entry name" value="Putative pathogenesis-related protein 1"/>
    <property type="match status" value="1"/>
</dbReference>
<evidence type="ECO:0000256" key="2">
    <source>
        <dbReference type="ARBA" id="ARBA00022729"/>
    </source>
</evidence>
<gene>
    <name evidence="8" type="ORF">ILEXP_LOCUS12790</name>
</gene>
<dbReference type="PANTHER" id="PTHR10334">
    <property type="entry name" value="CYSTEINE-RICH SECRETORY PROTEIN-RELATED"/>
    <property type="match status" value="1"/>
</dbReference>
<comment type="caution">
    <text evidence="8">The sequence shown here is derived from an EMBL/GenBank/DDBJ whole genome shotgun (WGS) entry which is preliminary data.</text>
</comment>
<reference evidence="8 9" key="1">
    <citation type="submission" date="2024-02" db="EMBL/GenBank/DDBJ databases">
        <authorList>
            <person name="Vignale AGUSTIN F."/>
            <person name="Sosa J E."/>
            <person name="Modenutti C."/>
        </authorList>
    </citation>
    <scope>NUCLEOTIDE SEQUENCE [LARGE SCALE GENOMIC DNA]</scope>
</reference>
<sequence>MKMGLSKFSLHLVHSMIILTLAHLSQAQNSQKDFLDAHNKARAQVGVRPLVWNDTVSAYAQNYANKRIGDCNLEHSEGPYGENIAEGYGDLKAADAVSMWVGEKSCYDYSSNSCVGGECLHYTQVVWADSVHLGCARVQCHNGWVFVTCNYDPPGNYEGQRPY</sequence>